<keyword evidence="2" id="KW-1185">Reference proteome</keyword>
<name>A0A7J7I8F4_CAMSI</name>
<dbReference type="EMBL" id="JACBKZ010000001">
    <property type="protein sequence ID" value="KAF5961262.1"/>
    <property type="molecule type" value="Genomic_DNA"/>
</dbReference>
<proteinExistence type="predicted"/>
<comment type="caution">
    <text evidence="1">The sequence shown here is derived from an EMBL/GenBank/DDBJ whole genome shotgun (WGS) entry which is preliminary data.</text>
</comment>
<organism evidence="1 2">
    <name type="scientific">Camellia sinensis</name>
    <name type="common">Tea plant</name>
    <name type="synonym">Thea sinensis</name>
    <dbReference type="NCBI Taxonomy" id="4442"/>
    <lineage>
        <taxon>Eukaryota</taxon>
        <taxon>Viridiplantae</taxon>
        <taxon>Streptophyta</taxon>
        <taxon>Embryophyta</taxon>
        <taxon>Tracheophyta</taxon>
        <taxon>Spermatophyta</taxon>
        <taxon>Magnoliopsida</taxon>
        <taxon>eudicotyledons</taxon>
        <taxon>Gunneridae</taxon>
        <taxon>Pentapetalae</taxon>
        <taxon>asterids</taxon>
        <taxon>Ericales</taxon>
        <taxon>Theaceae</taxon>
        <taxon>Camellia</taxon>
    </lineage>
</organism>
<dbReference type="Proteomes" id="UP000593564">
    <property type="component" value="Unassembled WGS sequence"/>
</dbReference>
<sequence length="107" mass="11827">MIYCLSRLNSTERADSISHKLTRTVSFCFRFLFRGFPLQPNRMLNAIKHVELAKRIRIGSHTPSGSLMAAQSLSNAATTETSASANFKSEMSPQTLYSSISQQIAVA</sequence>
<dbReference type="AlphaFoldDB" id="A0A7J7I8F4"/>
<gene>
    <name evidence="1" type="ORF">HYC85_002471</name>
</gene>
<reference evidence="2" key="1">
    <citation type="journal article" date="2020" name="Nat. Commun.">
        <title>Genome assembly of wild tea tree DASZ reveals pedigree and selection history of tea varieties.</title>
        <authorList>
            <person name="Zhang W."/>
            <person name="Zhang Y."/>
            <person name="Qiu H."/>
            <person name="Guo Y."/>
            <person name="Wan H."/>
            <person name="Zhang X."/>
            <person name="Scossa F."/>
            <person name="Alseekh S."/>
            <person name="Zhang Q."/>
            <person name="Wang P."/>
            <person name="Xu L."/>
            <person name="Schmidt M.H."/>
            <person name="Jia X."/>
            <person name="Li D."/>
            <person name="Zhu A."/>
            <person name="Guo F."/>
            <person name="Chen W."/>
            <person name="Ni D."/>
            <person name="Usadel B."/>
            <person name="Fernie A.R."/>
            <person name="Wen W."/>
        </authorList>
    </citation>
    <scope>NUCLEOTIDE SEQUENCE [LARGE SCALE GENOMIC DNA]</scope>
    <source>
        <strain evidence="2">cv. G240</strain>
    </source>
</reference>
<protein>
    <submittedName>
        <fullName evidence="1">Uncharacterized protein</fullName>
    </submittedName>
</protein>
<evidence type="ECO:0000313" key="1">
    <source>
        <dbReference type="EMBL" id="KAF5961262.1"/>
    </source>
</evidence>
<reference evidence="1 2" key="2">
    <citation type="submission" date="2020-07" db="EMBL/GenBank/DDBJ databases">
        <title>Genome assembly of wild tea tree DASZ reveals pedigree and selection history of tea varieties.</title>
        <authorList>
            <person name="Zhang W."/>
        </authorList>
    </citation>
    <scope>NUCLEOTIDE SEQUENCE [LARGE SCALE GENOMIC DNA]</scope>
    <source>
        <strain evidence="2">cv. G240</strain>
        <tissue evidence="1">Leaf</tissue>
    </source>
</reference>
<accession>A0A7J7I8F4</accession>
<evidence type="ECO:0000313" key="2">
    <source>
        <dbReference type="Proteomes" id="UP000593564"/>
    </source>
</evidence>